<protein>
    <submittedName>
        <fullName evidence="2">Uncharacterized protein</fullName>
    </submittedName>
</protein>
<sequence>MPRGSFDRASRRRGAPPARIPGARRPGQPVGWRAASSLRLLPRARGRKRAPGRNRVPEPPGAPVPHGE</sequence>
<feature type="compositionally biased region" description="Pro residues" evidence="1">
    <location>
        <begin position="57"/>
        <end position="68"/>
    </location>
</feature>
<dbReference type="Proteomes" id="UP000305888">
    <property type="component" value="Chromosome"/>
</dbReference>
<keyword evidence="3" id="KW-1185">Reference proteome</keyword>
<organism evidence="2 3">
    <name type="scientific">Paroceanicella profunda</name>
    <dbReference type="NCBI Taxonomy" id="2579971"/>
    <lineage>
        <taxon>Bacteria</taxon>
        <taxon>Pseudomonadati</taxon>
        <taxon>Pseudomonadota</taxon>
        <taxon>Alphaproteobacteria</taxon>
        <taxon>Rhodobacterales</taxon>
        <taxon>Paracoccaceae</taxon>
        <taxon>Paroceanicella</taxon>
    </lineage>
</organism>
<proteinExistence type="predicted"/>
<dbReference type="AlphaFoldDB" id="A0A5B8FGM4"/>
<feature type="compositionally biased region" description="Basic residues" evidence="1">
    <location>
        <begin position="42"/>
        <end position="52"/>
    </location>
</feature>
<evidence type="ECO:0000313" key="3">
    <source>
        <dbReference type="Proteomes" id="UP000305888"/>
    </source>
</evidence>
<feature type="region of interest" description="Disordered" evidence="1">
    <location>
        <begin position="1"/>
        <end position="68"/>
    </location>
</feature>
<gene>
    <name evidence="2" type="ORF">FDP22_06205</name>
</gene>
<feature type="compositionally biased region" description="Low complexity" evidence="1">
    <location>
        <begin position="15"/>
        <end position="27"/>
    </location>
</feature>
<reference evidence="2 3" key="1">
    <citation type="submission" date="2019-06" db="EMBL/GenBank/DDBJ databases">
        <title>Genome sequence of Rhodobacteraceae bacterium D4M1.</title>
        <authorList>
            <person name="Cao J."/>
        </authorList>
    </citation>
    <scope>NUCLEOTIDE SEQUENCE [LARGE SCALE GENOMIC DNA]</scope>
    <source>
        <strain evidence="2 3">D4M1</strain>
    </source>
</reference>
<dbReference type="KEGG" id="ppru:FDP22_06205"/>
<name>A0A5B8FGM4_9RHOB</name>
<evidence type="ECO:0000313" key="2">
    <source>
        <dbReference type="EMBL" id="QDL91411.1"/>
    </source>
</evidence>
<evidence type="ECO:0000256" key="1">
    <source>
        <dbReference type="SAM" id="MobiDB-lite"/>
    </source>
</evidence>
<dbReference type="EMBL" id="CP040818">
    <property type="protein sequence ID" value="QDL91411.1"/>
    <property type="molecule type" value="Genomic_DNA"/>
</dbReference>
<accession>A0A5B8FGM4</accession>